<accession>A0ACB5TVG8</accession>
<comment type="caution">
    <text evidence="1">The sequence shown here is derived from an EMBL/GenBank/DDBJ whole genome shotgun (WGS) entry which is preliminary data.</text>
</comment>
<gene>
    <name evidence="1" type="ORF">Cboi01_000403500</name>
</gene>
<dbReference type="Proteomes" id="UP001165101">
    <property type="component" value="Unassembled WGS sequence"/>
</dbReference>
<evidence type="ECO:0000313" key="2">
    <source>
        <dbReference type="Proteomes" id="UP001165101"/>
    </source>
</evidence>
<organism evidence="1 2">
    <name type="scientific">Candida boidinii</name>
    <name type="common">Yeast</name>
    <dbReference type="NCBI Taxonomy" id="5477"/>
    <lineage>
        <taxon>Eukaryota</taxon>
        <taxon>Fungi</taxon>
        <taxon>Dikarya</taxon>
        <taxon>Ascomycota</taxon>
        <taxon>Saccharomycotina</taxon>
        <taxon>Pichiomycetes</taxon>
        <taxon>Pichiales</taxon>
        <taxon>Pichiaceae</taxon>
        <taxon>Ogataea</taxon>
        <taxon>Ogataea/Candida clade</taxon>
    </lineage>
</organism>
<dbReference type="EMBL" id="BSXV01002446">
    <property type="protein sequence ID" value="GME95763.1"/>
    <property type="molecule type" value="Genomic_DNA"/>
</dbReference>
<keyword evidence="2" id="KW-1185">Reference proteome</keyword>
<name>A0ACB5TVG8_CANBO</name>
<reference evidence="1" key="1">
    <citation type="submission" date="2023-04" db="EMBL/GenBank/DDBJ databases">
        <title>Candida boidinii NBRC 1967.</title>
        <authorList>
            <person name="Ichikawa N."/>
            <person name="Sato H."/>
            <person name="Tonouchi N."/>
        </authorList>
    </citation>
    <scope>NUCLEOTIDE SEQUENCE</scope>
    <source>
        <strain evidence="1">NBRC 1967</strain>
    </source>
</reference>
<sequence>MSSDIHISDSEEEAPELTELLLDQLQENYKNVQLINKQKKLIKDLQPDNSIYNLEPRKTRDRGFYQRHLYSTDLSEYLNLATRSKLELLSKNGISDEEILRMLNRKFVKLRRFFEKHDIKKHRFKKKSFSLYLEDFRKFQYKKTAGYYQELDNYIESSSDRKEFKKLLSMELEDVETTDEEPESEPEPEPEPEQEELDELDELDEDQAGSDKQKVPEMRNFKDSIDEILRQDEDSDIDDSEEVTGIDSMDINKPIGTLIGKNNNKLKKLTLKRKLKPSANLIEEKQIKDLSFLYLQME</sequence>
<evidence type="ECO:0000313" key="1">
    <source>
        <dbReference type="EMBL" id="GME95763.1"/>
    </source>
</evidence>
<proteinExistence type="predicted"/>
<protein>
    <submittedName>
        <fullName evidence="1">Unnamed protein product</fullName>
    </submittedName>
</protein>